<dbReference type="AlphaFoldDB" id="A0AAD7ED98"/>
<keyword evidence="3" id="KW-1185">Reference proteome</keyword>
<reference evidence="2" key="1">
    <citation type="submission" date="2023-03" db="EMBL/GenBank/DDBJ databases">
        <title>Massive genome expansion in bonnet fungi (Mycena s.s.) driven by repeated elements and novel gene families across ecological guilds.</title>
        <authorList>
            <consortium name="Lawrence Berkeley National Laboratory"/>
            <person name="Harder C.B."/>
            <person name="Miyauchi S."/>
            <person name="Viragh M."/>
            <person name="Kuo A."/>
            <person name="Thoen E."/>
            <person name="Andreopoulos B."/>
            <person name="Lu D."/>
            <person name="Skrede I."/>
            <person name="Drula E."/>
            <person name="Henrissat B."/>
            <person name="Morin E."/>
            <person name="Kohler A."/>
            <person name="Barry K."/>
            <person name="LaButti K."/>
            <person name="Morin E."/>
            <person name="Salamov A."/>
            <person name="Lipzen A."/>
            <person name="Mereny Z."/>
            <person name="Hegedus B."/>
            <person name="Baldrian P."/>
            <person name="Stursova M."/>
            <person name="Weitz H."/>
            <person name="Taylor A."/>
            <person name="Grigoriev I.V."/>
            <person name="Nagy L.G."/>
            <person name="Martin F."/>
            <person name="Kauserud H."/>
        </authorList>
    </citation>
    <scope>NUCLEOTIDE SEQUENCE</scope>
    <source>
        <strain evidence="2">CBHHK002</strain>
    </source>
</reference>
<name>A0AAD7ED98_9AGAR</name>
<gene>
    <name evidence="2" type="ORF">DFH08DRAFT_428169</name>
</gene>
<dbReference type="Proteomes" id="UP001218218">
    <property type="component" value="Unassembled WGS sequence"/>
</dbReference>
<evidence type="ECO:0000256" key="1">
    <source>
        <dbReference type="SAM" id="MobiDB-lite"/>
    </source>
</evidence>
<sequence length="213" mass="24486">MKRRTRSEMNKATPAPREPAQGDAPKPVIQESPDSSQSRTSFWSFALDGSLWILLPPSTRARSTGSFIQWTQLTRIKRTRNTIALCGESTVAWRQKRRLGLLLLTLTRWSLLVNRSLCAGTRISSRPCYPPSSYTLHRTPGWSFLSFLPDVKKLTGTRIVFSHHRSSPPFSRRFFSRQRYDGVALSQDASKTHYFFRLRNSRCSLIWTCHGPR</sequence>
<evidence type="ECO:0000313" key="2">
    <source>
        <dbReference type="EMBL" id="KAJ7314596.1"/>
    </source>
</evidence>
<organism evidence="2 3">
    <name type="scientific">Mycena albidolilacea</name>
    <dbReference type="NCBI Taxonomy" id="1033008"/>
    <lineage>
        <taxon>Eukaryota</taxon>
        <taxon>Fungi</taxon>
        <taxon>Dikarya</taxon>
        <taxon>Basidiomycota</taxon>
        <taxon>Agaricomycotina</taxon>
        <taxon>Agaricomycetes</taxon>
        <taxon>Agaricomycetidae</taxon>
        <taxon>Agaricales</taxon>
        <taxon>Marasmiineae</taxon>
        <taxon>Mycenaceae</taxon>
        <taxon>Mycena</taxon>
    </lineage>
</organism>
<accession>A0AAD7ED98</accession>
<feature type="region of interest" description="Disordered" evidence="1">
    <location>
        <begin position="1"/>
        <end position="37"/>
    </location>
</feature>
<dbReference type="EMBL" id="JARIHO010000066">
    <property type="protein sequence ID" value="KAJ7314596.1"/>
    <property type="molecule type" value="Genomic_DNA"/>
</dbReference>
<protein>
    <submittedName>
        <fullName evidence="2">Uncharacterized protein</fullName>
    </submittedName>
</protein>
<proteinExistence type="predicted"/>
<evidence type="ECO:0000313" key="3">
    <source>
        <dbReference type="Proteomes" id="UP001218218"/>
    </source>
</evidence>
<comment type="caution">
    <text evidence="2">The sequence shown here is derived from an EMBL/GenBank/DDBJ whole genome shotgun (WGS) entry which is preliminary data.</text>
</comment>